<protein>
    <submittedName>
        <fullName evidence="5">Uncharacterized protein</fullName>
    </submittedName>
</protein>
<dbReference type="PANTHER" id="PTHR48050">
    <property type="entry name" value="STEROL 3-BETA-GLUCOSYLTRANSFERASE"/>
    <property type="match status" value="1"/>
</dbReference>
<proteinExistence type="predicted"/>
<feature type="non-terminal residue" evidence="5">
    <location>
        <position position="1"/>
    </location>
</feature>
<keyword evidence="1" id="KW-0808">Transferase</keyword>
<dbReference type="Pfam" id="PF06722">
    <property type="entry name" value="EryCIII-like_C"/>
    <property type="match status" value="1"/>
</dbReference>
<dbReference type="GO" id="GO:0016906">
    <property type="term" value="F:sterol 3-beta-glucosyltransferase activity"/>
    <property type="evidence" value="ECO:0007669"/>
    <property type="project" value="UniProtKB-ARBA"/>
</dbReference>
<dbReference type="AlphaFoldDB" id="K0R720"/>
<reference evidence="5 6" key="1">
    <citation type="journal article" date="2012" name="Genome Biol.">
        <title>Genome and low-iron response of an oceanic diatom adapted to chronic iron limitation.</title>
        <authorList>
            <person name="Lommer M."/>
            <person name="Specht M."/>
            <person name="Roy A.S."/>
            <person name="Kraemer L."/>
            <person name="Andreson R."/>
            <person name="Gutowska M.A."/>
            <person name="Wolf J."/>
            <person name="Bergner S.V."/>
            <person name="Schilhabel M.B."/>
            <person name="Klostermeier U.C."/>
            <person name="Beiko R.G."/>
            <person name="Rosenstiel P."/>
            <person name="Hippler M."/>
            <person name="Laroche J."/>
        </authorList>
    </citation>
    <scope>NUCLEOTIDE SEQUENCE [LARGE SCALE GENOMIC DNA]</scope>
    <source>
        <strain evidence="5 6">CCMP1005</strain>
    </source>
</reference>
<dbReference type="InterPro" id="IPR050426">
    <property type="entry name" value="Glycosyltransferase_28"/>
</dbReference>
<accession>K0R720</accession>
<name>K0R720_THAOC</name>
<evidence type="ECO:0000259" key="3">
    <source>
        <dbReference type="Pfam" id="PF03033"/>
    </source>
</evidence>
<keyword evidence="2" id="KW-0472">Membrane</keyword>
<feature type="transmembrane region" description="Helical" evidence="2">
    <location>
        <begin position="626"/>
        <end position="648"/>
    </location>
</feature>
<evidence type="ECO:0000313" key="6">
    <source>
        <dbReference type="Proteomes" id="UP000266841"/>
    </source>
</evidence>
<dbReference type="InterPro" id="IPR004276">
    <property type="entry name" value="GlycoTrans_28_N"/>
</dbReference>
<dbReference type="FunFam" id="3.40.50.2000:FF:000009">
    <property type="entry name" value="Sterol 3-beta-glucosyltransferase UGT80A2"/>
    <property type="match status" value="1"/>
</dbReference>
<keyword evidence="6" id="KW-1185">Reference proteome</keyword>
<dbReference type="OrthoDB" id="5835829at2759"/>
<dbReference type="InterPro" id="IPR010610">
    <property type="entry name" value="EryCIII-like_C"/>
</dbReference>
<evidence type="ECO:0000259" key="4">
    <source>
        <dbReference type="Pfam" id="PF06722"/>
    </source>
</evidence>
<dbReference type="Proteomes" id="UP000266841">
    <property type="component" value="Unassembled WGS sequence"/>
</dbReference>
<dbReference type="eggNOG" id="KOG1192">
    <property type="taxonomic scope" value="Eukaryota"/>
</dbReference>
<organism evidence="5 6">
    <name type="scientific">Thalassiosira oceanica</name>
    <name type="common">Marine diatom</name>
    <dbReference type="NCBI Taxonomy" id="159749"/>
    <lineage>
        <taxon>Eukaryota</taxon>
        <taxon>Sar</taxon>
        <taxon>Stramenopiles</taxon>
        <taxon>Ochrophyta</taxon>
        <taxon>Bacillariophyta</taxon>
        <taxon>Coscinodiscophyceae</taxon>
        <taxon>Thalassiosirophycidae</taxon>
        <taxon>Thalassiosirales</taxon>
        <taxon>Thalassiosiraceae</taxon>
        <taxon>Thalassiosira</taxon>
    </lineage>
</organism>
<dbReference type="Pfam" id="PF03033">
    <property type="entry name" value="Glyco_transf_28"/>
    <property type="match status" value="1"/>
</dbReference>
<comment type="caution">
    <text evidence="5">The sequence shown here is derived from an EMBL/GenBank/DDBJ whole genome shotgun (WGS) entry which is preliminary data.</text>
</comment>
<dbReference type="CDD" id="cd03784">
    <property type="entry name" value="GT1_Gtf-like"/>
    <property type="match status" value="1"/>
</dbReference>
<dbReference type="InterPro" id="IPR002213">
    <property type="entry name" value="UDP_glucos_trans"/>
</dbReference>
<keyword evidence="2" id="KW-1133">Transmembrane helix</keyword>
<dbReference type="GO" id="GO:0005975">
    <property type="term" value="P:carbohydrate metabolic process"/>
    <property type="evidence" value="ECO:0007669"/>
    <property type="project" value="InterPro"/>
</dbReference>
<gene>
    <name evidence="5" type="ORF">THAOC_36954</name>
</gene>
<dbReference type="Gene3D" id="3.40.50.2000">
    <property type="entry name" value="Glycogen Phosphorylase B"/>
    <property type="match status" value="2"/>
</dbReference>
<evidence type="ECO:0000256" key="2">
    <source>
        <dbReference type="SAM" id="Phobius"/>
    </source>
</evidence>
<keyword evidence="2" id="KW-0812">Transmembrane</keyword>
<feature type="domain" description="Glycosyltransferase family 28 N-terminal" evidence="3">
    <location>
        <begin position="30"/>
        <end position="86"/>
    </location>
</feature>
<sequence length="814" mass="90793">VSEHVSSLVSVDEERCEDEELDFILPKLNICILVVGTHGDVLPFCALGKELQATGHRVRIASHEVHRRTVTSRELEFYPLAGDPKQLSQWTVLTGGNIAGEIRSGVHDPSVLMEKDQSKSSMKKLLRLKIACLIAELLVLKQIIQSTWGAVSGPDPLSPYYEAFGHAALSPFVADAVIANPPVIGHIHVCEALAIPLHIMFPQPWYYGTKYFPHPFSGLSYDISRVGTANYASYTMFEGVLNAGLGRFINSWRANTLNLPRIPTSIMFTNSIVSCKVPFSAMWSPSFFPKPSDWPDQCRVVGTFTEVKDVTKKQNVTVDTEKFADLIAWIESGPKPVFIGFGSMVINDTNNLEEIIKQAAKQIGTRIVVQSSWSKLDVSGEPLCHNVGPVSHDWLLPQCAAVIHHGGAGTTAAGLRYGLPTFVCPFFGDQFMWGEVVRRAGVGPKPCPVNDLTVDILVEKLNTLTNAEMKESAIALAAKMNAEGGVMSALEHFWFSLPRDSMMCSVGLIMGKSLLAKYTTMNGIPISSEVASVFSGKDREAFLKSNAKQHPAVELENDARRIGRYFAMEAVNEQLQPYGPSTYALRNRVGYDHFLSGLFASSLEFWERFFKCIFQIYEVPDKYARAYGIFGALVGIFLIPFYLVWNIYRLLMVSIDRAGVTIARACGKNWLYFVDSSARAHVYHDVASISKSDVVKISNHNLGNIRGARVIADGARSLYKDCRPCFPDDHWNWREVPTAELMRRVKNTAKRKMVLTEREHERLVSRLQWASEVYATVSFNRFCLYVGEAVHLRFPDAPRPSRDVISEAMNVYLN</sequence>
<dbReference type="PANTHER" id="PTHR48050:SF13">
    <property type="entry name" value="STEROL 3-BETA-GLUCOSYLTRANSFERASE UGT80A2"/>
    <property type="match status" value="1"/>
</dbReference>
<dbReference type="SUPFAM" id="SSF53756">
    <property type="entry name" value="UDP-Glycosyltransferase/glycogen phosphorylase"/>
    <property type="match status" value="1"/>
</dbReference>
<dbReference type="EMBL" id="AGNL01049611">
    <property type="protein sequence ID" value="EJK44496.1"/>
    <property type="molecule type" value="Genomic_DNA"/>
</dbReference>
<feature type="domain" description="Erythromycin biosynthesis protein CIII-like C-terminal" evidence="4">
    <location>
        <begin position="390"/>
        <end position="483"/>
    </location>
</feature>
<evidence type="ECO:0000256" key="1">
    <source>
        <dbReference type="ARBA" id="ARBA00022679"/>
    </source>
</evidence>
<evidence type="ECO:0000313" key="5">
    <source>
        <dbReference type="EMBL" id="EJK44496.1"/>
    </source>
</evidence>